<reference evidence="1 2" key="1">
    <citation type="submission" date="2015-08" db="EMBL/GenBank/DDBJ databases">
        <title>Next Generation Sequencing and Analysis of the Genome of Puccinia sorghi L Schw, the Causal Agent of Maize Common Rust.</title>
        <authorList>
            <person name="Rochi L."/>
            <person name="Burguener G."/>
            <person name="Darino M."/>
            <person name="Turjanski A."/>
            <person name="Kreff E."/>
            <person name="Dieguez M.J."/>
            <person name="Sacco F."/>
        </authorList>
    </citation>
    <scope>NUCLEOTIDE SEQUENCE [LARGE SCALE GENOMIC DNA]</scope>
    <source>
        <strain evidence="1 2">RO10H11247</strain>
    </source>
</reference>
<accession>A0A0L6UNB3</accession>
<dbReference type="AlphaFoldDB" id="A0A0L6UNB3"/>
<gene>
    <name evidence="1" type="ORF">VP01_4643g1</name>
</gene>
<evidence type="ECO:0000313" key="1">
    <source>
        <dbReference type="EMBL" id="KNZ50011.1"/>
    </source>
</evidence>
<proteinExistence type="predicted"/>
<sequence length="408" mass="47009">MSSAAATAETRSHPLAFISSTLFRTQNLYLNAAMIFLENPQKIIMQPQKKKLKSMLSPYLLENKIFKYSGGFHQICWQDVSHRRALLQTTQTLLRYGEVKLQKDRRGAIGGEKEQNNQVKAKPLKKLNPKRKSIMICSDTEENEIESVHQRISDNKSKVEVLNPENGNTMELDPDINEDIHRIEVHNIKPKPVTSKNLEGETLSVFLVFPALVNVCSFMQQPKKSRNKLKWFIKFHLENKRKKNLLSTKNICFESVSKMWWVKKFGCSETLAKLIIGSPRSKNSKNVNLQFTYHASIAHEIQKTFPSKSPKWPTQVSSKYNQHTCHTHARYITHTACLLHIKQNNNSFSEKPTLPKNLVSCFSLTVSVTVYDYKINLPKLMTTLVIIPDSIYKKKKKKSNLTKNQFSF</sequence>
<comment type="caution">
    <text evidence="1">The sequence shown here is derived from an EMBL/GenBank/DDBJ whole genome shotgun (WGS) entry which is preliminary data.</text>
</comment>
<dbReference type="VEuPathDB" id="FungiDB:VP01_4643g1"/>
<dbReference type="Proteomes" id="UP000037035">
    <property type="component" value="Unassembled WGS sequence"/>
</dbReference>
<name>A0A0L6UNB3_9BASI</name>
<evidence type="ECO:0000313" key="2">
    <source>
        <dbReference type="Proteomes" id="UP000037035"/>
    </source>
</evidence>
<dbReference type="EMBL" id="LAVV01009772">
    <property type="protein sequence ID" value="KNZ50011.1"/>
    <property type="molecule type" value="Genomic_DNA"/>
</dbReference>
<protein>
    <submittedName>
        <fullName evidence="1">Uncharacterized protein</fullName>
    </submittedName>
</protein>
<keyword evidence="2" id="KW-1185">Reference proteome</keyword>
<organism evidence="1 2">
    <name type="scientific">Puccinia sorghi</name>
    <dbReference type="NCBI Taxonomy" id="27349"/>
    <lineage>
        <taxon>Eukaryota</taxon>
        <taxon>Fungi</taxon>
        <taxon>Dikarya</taxon>
        <taxon>Basidiomycota</taxon>
        <taxon>Pucciniomycotina</taxon>
        <taxon>Pucciniomycetes</taxon>
        <taxon>Pucciniales</taxon>
        <taxon>Pucciniaceae</taxon>
        <taxon>Puccinia</taxon>
    </lineage>
</organism>